<gene>
    <name evidence="7" type="ORF">GA0061101_1723</name>
    <name evidence="6" type="ORF">GGD46_006927</name>
</gene>
<accession>A0A1C3XM23</accession>
<keyword evidence="2 4" id="KW-0547">Nucleotide-binding</keyword>
<dbReference type="PANTHER" id="PTHR43585">
    <property type="entry name" value="FUMIPYRROLE BIOSYNTHESIS PROTEIN C"/>
    <property type="match status" value="1"/>
</dbReference>
<protein>
    <submittedName>
        <fullName evidence="7">Biotin carboxylase</fullName>
    </submittedName>
</protein>
<evidence type="ECO:0000259" key="5">
    <source>
        <dbReference type="PROSITE" id="PS50975"/>
    </source>
</evidence>
<dbReference type="OrthoDB" id="9765608at2"/>
<evidence type="ECO:0000256" key="1">
    <source>
        <dbReference type="ARBA" id="ARBA00022598"/>
    </source>
</evidence>
<feature type="domain" description="ATP-grasp" evidence="5">
    <location>
        <begin position="118"/>
        <end position="310"/>
    </location>
</feature>
<reference evidence="6 9" key="3">
    <citation type="submission" date="2020-08" db="EMBL/GenBank/DDBJ databases">
        <title>Genomic Encyclopedia of Type Strains, Phase IV (KMG-V): Genome sequencing to study the core and pangenomes of soil and plant-associated prokaryotes.</title>
        <authorList>
            <person name="Whitman W."/>
        </authorList>
    </citation>
    <scope>NUCLEOTIDE SEQUENCE [LARGE SCALE GENOMIC DNA]</scope>
    <source>
        <strain evidence="6 9">SEMIA 4060</strain>
    </source>
</reference>
<dbReference type="GO" id="GO:0046872">
    <property type="term" value="F:metal ion binding"/>
    <property type="evidence" value="ECO:0007669"/>
    <property type="project" value="InterPro"/>
</dbReference>
<dbReference type="GO" id="GO:0005524">
    <property type="term" value="F:ATP binding"/>
    <property type="evidence" value="ECO:0007669"/>
    <property type="project" value="UniProtKB-UniRule"/>
</dbReference>
<dbReference type="EMBL" id="JACHBG010000053">
    <property type="protein sequence ID" value="MBB6489589.1"/>
    <property type="molecule type" value="Genomic_DNA"/>
</dbReference>
<keyword evidence="1" id="KW-0436">Ligase</keyword>
<dbReference type="SUPFAM" id="SSF56059">
    <property type="entry name" value="Glutathione synthetase ATP-binding domain-like"/>
    <property type="match status" value="1"/>
</dbReference>
<dbReference type="InterPro" id="IPR013815">
    <property type="entry name" value="ATP_grasp_subdomain_1"/>
</dbReference>
<dbReference type="AlphaFoldDB" id="A0A1C3XM23"/>
<reference evidence="7" key="2">
    <citation type="submission" date="2016-08" db="EMBL/GenBank/DDBJ databases">
        <authorList>
            <person name="Seilhamer J.J."/>
        </authorList>
    </citation>
    <scope>NUCLEOTIDE SEQUENCE [LARGE SCALE GENOMIC DNA]</scope>
    <source>
        <strain evidence="7">P1-7</strain>
    </source>
</reference>
<keyword evidence="3 4" id="KW-0067">ATP-binding</keyword>
<evidence type="ECO:0000256" key="4">
    <source>
        <dbReference type="PROSITE-ProRule" id="PRU00409"/>
    </source>
</evidence>
<dbReference type="Gene3D" id="3.30.470.20">
    <property type="entry name" value="ATP-grasp fold, B domain"/>
    <property type="match status" value="1"/>
</dbReference>
<dbReference type="GO" id="GO:0016874">
    <property type="term" value="F:ligase activity"/>
    <property type="evidence" value="ECO:0007669"/>
    <property type="project" value="UniProtKB-KW"/>
</dbReference>
<organism evidence="7 8">
    <name type="scientific">Rhizobium lusitanum</name>
    <dbReference type="NCBI Taxonomy" id="293958"/>
    <lineage>
        <taxon>Bacteria</taxon>
        <taxon>Pseudomonadati</taxon>
        <taxon>Pseudomonadota</taxon>
        <taxon>Alphaproteobacteria</taxon>
        <taxon>Hyphomicrobiales</taxon>
        <taxon>Rhizobiaceae</taxon>
        <taxon>Rhizobium/Agrobacterium group</taxon>
        <taxon>Rhizobium</taxon>
    </lineage>
</organism>
<reference evidence="8" key="1">
    <citation type="submission" date="2016-08" db="EMBL/GenBank/DDBJ databases">
        <authorList>
            <person name="Varghese N."/>
            <person name="Submissions Spin"/>
        </authorList>
    </citation>
    <scope>NUCLEOTIDE SEQUENCE [LARGE SCALE GENOMIC DNA]</scope>
    <source>
        <strain evidence="8">P1-7</strain>
    </source>
</reference>
<dbReference type="RefSeq" id="WP_004126188.1">
    <property type="nucleotide sequence ID" value="NZ_FMAF01000072.1"/>
</dbReference>
<dbReference type="Pfam" id="PF13535">
    <property type="entry name" value="ATP-grasp_4"/>
    <property type="match status" value="1"/>
</dbReference>
<dbReference type="PROSITE" id="PS50975">
    <property type="entry name" value="ATP_GRASP"/>
    <property type="match status" value="1"/>
</dbReference>
<evidence type="ECO:0000313" key="8">
    <source>
        <dbReference type="Proteomes" id="UP000199205"/>
    </source>
</evidence>
<dbReference type="PANTHER" id="PTHR43585:SF2">
    <property type="entry name" value="ATP-GRASP ENZYME FSQD"/>
    <property type="match status" value="1"/>
</dbReference>
<evidence type="ECO:0000313" key="6">
    <source>
        <dbReference type="EMBL" id="MBB6489589.1"/>
    </source>
</evidence>
<proteinExistence type="predicted"/>
<dbReference type="Proteomes" id="UP000199205">
    <property type="component" value="Unassembled WGS sequence"/>
</dbReference>
<dbReference type="Gene3D" id="3.30.1490.20">
    <property type="entry name" value="ATP-grasp fold, A domain"/>
    <property type="match status" value="1"/>
</dbReference>
<dbReference type="InterPro" id="IPR011761">
    <property type="entry name" value="ATP-grasp"/>
</dbReference>
<dbReference type="InterPro" id="IPR040570">
    <property type="entry name" value="LAL_C2"/>
</dbReference>
<dbReference type="SMART" id="SM01209">
    <property type="entry name" value="GARS_A"/>
    <property type="match status" value="1"/>
</dbReference>
<dbReference type="InterPro" id="IPR052032">
    <property type="entry name" value="ATP-dep_AA_Ligase"/>
</dbReference>
<dbReference type="Proteomes" id="UP000565576">
    <property type="component" value="Unassembled WGS sequence"/>
</dbReference>
<name>A0A1C3XM23_9HYPH</name>
<evidence type="ECO:0000256" key="3">
    <source>
        <dbReference type="ARBA" id="ARBA00022840"/>
    </source>
</evidence>
<evidence type="ECO:0000313" key="9">
    <source>
        <dbReference type="Proteomes" id="UP000565576"/>
    </source>
</evidence>
<dbReference type="Pfam" id="PF18603">
    <property type="entry name" value="LAL_C2"/>
    <property type="match status" value="1"/>
</dbReference>
<evidence type="ECO:0000256" key="2">
    <source>
        <dbReference type="ARBA" id="ARBA00022741"/>
    </source>
</evidence>
<dbReference type="EMBL" id="FMAF01000072">
    <property type="protein sequence ID" value="SCB53313.1"/>
    <property type="molecule type" value="Genomic_DNA"/>
</dbReference>
<sequence>MARRALILVEGSRGNGPLYIQAAQRLGIQPITLSVDPAQYDYISAKRVQAIRVDTGDLDAMIHECTQLRATYDIAGITGFAGRDESVYVTVGRLCRHFDLPGPDPASIEQCYDKFVQRQLLARAGVPIPAYRLATDATDVESSAEEIGLPVILKPVTGSGSSGVRLCRNITEVAEHTTYLLGGKHIWRSSPGILIEEFAQGPYYSVDTMGNEVVAIGTAKFGSPPHFVVRESIFPAPLTDGQCKCIADVSLSCLRALGLGWGPANIELRWTKRGPVAIEVNPRLPGWTTPRLIQLAYGVDLINQHIKLVIGEKWDLSRRRSQTAAARFLVPDTDGILDWINGDRQAAAEPGVAEIELYLKPKTPFVRKSDDRDSIGHVIATSPSRSQTEIILERAVNLISWSITPFPNIGEQEQL</sequence>
<evidence type="ECO:0000313" key="7">
    <source>
        <dbReference type="EMBL" id="SCB53313.1"/>
    </source>
</evidence>
<dbReference type="Gene3D" id="3.40.50.20">
    <property type="match status" value="1"/>
</dbReference>